<evidence type="ECO:0000256" key="1">
    <source>
        <dbReference type="SAM" id="Phobius"/>
    </source>
</evidence>
<sequence>MSVLTPPRADTVTVARASLRGSVRVLLRVHRRSLWAAGGLLALCLAAVPGLLLWVKSQSSKELCPDGDMTPCGDDTYLATPARSVTESYLASGGSVVLLLSVLVGAFVAGPLIARELESGTFRMAWAQSVSPARWLAARLAVPAALGVAGISVLCLVYRWGWTEISGDGNTYGLAWFSASVFPGIGPVAVGYVLFGIAAGALCALLIRRMLLSMAATAVVLGVVIAAFTKRRWVLWPTERALDTGWTIDGNSWVTVWGMLTPSGEKLRWENCSVILGDTPAADCMKARGGVTPFTDYHPASHFWPLQLVETGILLALAALAAFAAFRVLRRLHG</sequence>
<keyword evidence="1" id="KW-0812">Transmembrane</keyword>
<dbReference type="EMBL" id="JAVRFG010000010">
    <property type="protein sequence ID" value="MDT0490864.1"/>
    <property type="molecule type" value="Genomic_DNA"/>
</dbReference>
<feature type="transmembrane region" description="Helical" evidence="1">
    <location>
        <begin position="211"/>
        <end position="229"/>
    </location>
</feature>
<evidence type="ECO:0000313" key="2">
    <source>
        <dbReference type="EMBL" id="MDT0490864.1"/>
    </source>
</evidence>
<accession>A0ABU2VZ46</accession>
<comment type="caution">
    <text evidence="2">The sequence shown here is derived from an EMBL/GenBank/DDBJ whole genome shotgun (WGS) entry which is preliminary data.</text>
</comment>
<name>A0ABU2VZ46_9ACTN</name>
<feature type="transmembrane region" description="Helical" evidence="1">
    <location>
        <begin position="135"/>
        <end position="161"/>
    </location>
</feature>
<gene>
    <name evidence="2" type="ORF">RM717_10130</name>
</gene>
<keyword evidence="1" id="KW-1133">Transmembrane helix</keyword>
<feature type="transmembrane region" description="Helical" evidence="1">
    <location>
        <begin position="311"/>
        <end position="329"/>
    </location>
</feature>
<protein>
    <submittedName>
        <fullName evidence="2">ABC transporter permease</fullName>
    </submittedName>
</protein>
<evidence type="ECO:0000313" key="3">
    <source>
        <dbReference type="Proteomes" id="UP001180556"/>
    </source>
</evidence>
<keyword evidence="3" id="KW-1185">Reference proteome</keyword>
<dbReference type="Proteomes" id="UP001180556">
    <property type="component" value="Unassembled WGS sequence"/>
</dbReference>
<organism evidence="2 3">
    <name type="scientific">Streptomyces stephensoniae</name>
    <dbReference type="NCBI Taxonomy" id="3375367"/>
    <lineage>
        <taxon>Bacteria</taxon>
        <taxon>Bacillati</taxon>
        <taxon>Actinomycetota</taxon>
        <taxon>Actinomycetes</taxon>
        <taxon>Kitasatosporales</taxon>
        <taxon>Streptomycetaceae</taxon>
        <taxon>Streptomyces</taxon>
    </lineage>
</organism>
<proteinExistence type="predicted"/>
<feature type="transmembrane region" description="Helical" evidence="1">
    <location>
        <begin position="34"/>
        <end position="55"/>
    </location>
</feature>
<reference evidence="3" key="1">
    <citation type="submission" date="2023-07" db="EMBL/GenBank/DDBJ databases">
        <title>30 novel species of actinomycetes from the DSMZ collection.</title>
        <authorList>
            <person name="Nouioui I."/>
        </authorList>
    </citation>
    <scope>NUCLEOTIDE SEQUENCE [LARGE SCALE GENOMIC DNA]</scope>
    <source>
        <strain evidence="3">DSM 40932</strain>
    </source>
</reference>
<feature type="transmembrane region" description="Helical" evidence="1">
    <location>
        <begin position="89"/>
        <end position="114"/>
    </location>
</feature>
<keyword evidence="1" id="KW-0472">Membrane</keyword>
<feature type="transmembrane region" description="Helical" evidence="1">
    <location>
        <begin position="181"/>
        <end position="204"/>
    </location>
</feature>
<dbReference type="RefSeq" id="WP_311598320.1">
    <property type="nucleotide sequence ID" value="NZ_JAVRFG010000010.1"/>
</dbReference>